<dbReference type="RefSeq" id="WP_014706755.1">
    <property type="nucleotide sequence ID" value="NC_017857.3"/>
</dbReference>
<keyword evidence="3" id="KW-1185">Reference proteome</keyword>
<sequence>MKHTAKLLTAAITMSLSSMALADNDNYDLDDIRDWKLVKMETCMDAALDTIPGNVRKLEMKMEGDDPVYEFDIEATADGNTYNVECNAEEGFVTEIEREVEANDPTFKKYAKITEDEARQTALDFIPGEVVANEYEIGYEGSVTYEFDIVNVHGREYKVDVNAVTGEIEEANLELYEIGMEKELNQ</sequence>
<evidence type="ECO:0000313" key="2">
    <source>
        <dbReference type="EMBL" id="AFI84382.1"/>
    </source>
</evidence>
<dbReference type="InterPro" id="IPR025711">
    <property type="entry name" value="PepSY"/>
</dbReference>
<feature type="domain" description="PepSY" evidence="1">
    <location>
        <begin position="41"/>
        <end position="94"/>
    </location>
</feature>
<evidence type="ECO:0000259" key="1">
    <source>
        <dbReference type="Pfam" id="PF03413"/>
    </source>
</evidence>
<gene>
    <name evidence="2" type="ordered locus">Q7A_1556</name>
</gene>
<name>I1XJ13_METNJ</name>
<organism evidence="2 3">
    <name type="scientific">Methylophaga nitratireducenticrescens</name>
    <dbReference type="NCBI Taxonomy" id="754476"/>
    <lineage>
        <taxon>Bacteria</taxon>
        <taxon>Pseudomonadati</taxon>
        <taxon>Pseudomonadota</taxon>
        <taxon>Gammaproteobacteria</taxon>
        <taxon>Thiotrichales</taxon>
        <taxon>Piscirickettsiaceae</taxon>
        <taxon>Methylophaga</taxon>
    </lineage>
</organism>
<dbReference type="Pfam" id="PF03413">
    <property type="entry name" value="PepSY"/>
    <property type="match status" value="2"/>
</dbReference>
<dbReference type="OrthoDB" id="5608565at2"/>
<dbReference type="PATRIC" id="fig|754476.3.peg.1536"/>
<reference evidence="2 3" key="1">
    <citation type="journal article" date="2012" name="J. Bacteriol.">
        <title>Complete genome sequences of Methylophaga sp. strain JAM1 and Methylophaga sp. strain JAM7.</title>
        <authorList>
            <person name="Villeneuve C."/>
            <person name="Martineau C."/>
            <person name="Mauffrey F."/>
            <person name="Villemur R."/>
        </authorList>
    </citation>
    <scope>NUCLEOTIDE SEQUENCE [LARGE SCALE GENOMIC DNA]</scope>
    <source>
        <strain evidence="2 3">JAM1</strain>
    </source>
</reference>
<protein>
    <submittedName>
        <fullName evidence="2">Propeptide, PepSY amd peptidase M4</fullName>
    </submittedName>
</protein>
<reference evidence="2 3" key="2">
    <citation type="journal article" date="2013" name="Int. J. Syst. Evol. Microbiol.">
        <title>Methylophaga nitratireducenticrescens sp. nov. and Methylophaga frappieri sp. nov., isolated from the biofilm of the methanol-fed denitrification system treating the seawater at the Montreal Biodome.</title>
        <authorList>
            <person name="Villeneuve C."/>
            <person name="Martineau C."/>
            <person name="Mauffrey F."/>
            <person name="Villemur R."/>
        </authorList>
    </citation>
    <scope>NUCLEOTIDE SEQUENCE [LARGE SCALE GENOMIC DNA]</scope>
    <source>
        <strain evidence="2 3">JAM1</strain>
    </source>
</reference>
<dbReference type="KEGG" id="mej:Q7A_1556"/>
<dbReference type="Proteomes" id="UP000009144">
    <property type="component" value="Chromosome"/>
</dbReference>
<dbReference type="Gene3D" id="3.10.450.40">
    <property type="match status" value="2"/>
</dbReference>
<accession>I1XJ13</accession>
<proteinExistence type="predicted"/>
<dbReference type="eggNOG" id="COG3212">
    <property type="taxonomic scope" value="Bacteria"/>
</dbReference>
<evidence type="ECO:0000313" key="3">
    <source>
        <dbReference type="Proteomes" id="UP000009144"/>
    </source>
</evidence>
<dbReference type="EMBL" id="CP003390">
    <property type="protein sequence ID" value="AFI84382.1"/>
    <property type="molecule type" value="Genomic_DNA"/>
</dbReference>
<feature type="domain" description="PepSY" evidence="1">
    <location>
        <begin position="112"/>
        <end position="170"/>
    </location>
</feature>
<dbReference type="AlphaFoldDB" id="I1XJ13"/>
<dbReference type="HOGENOM" id="CLU_125933_0_0_6"/>
<dbReference type="STRING" id="754476.Q7A_1556"/>